<evidence type="ECO:0000256" key="1">
    <source>
        <dbReference type="SAM" id="Phobius"/>
    </source>
</evidence>
<dbReference type="RefSeq" id="WP_220664223.1">
    <property type="nucleotide sequence ID" value="NZ_CP069370.1"/>
</dbReference>
<name>A0A8G1EER1_9RHOB</name>
<keyword evidence="2" id="KW-0012">Acyltransferase</keyword>
<dbReference type="EMBL" id="CP069370">
    <property type="protein sequence ID" value="QYZ71623.1"/>
    <property type="molecule type" value="Genomic_DNA"/>
</dbReference>
<dbReference type="Proteomes" id="UP000826300">
    <property type="component" value="Chromosome"/>
</dbReference>
<evidence type="ECO:0000313" key="2">
    <source>
        <dbReference type="EMBL" id="QYZ71623.1"/>
    </source>
</evidence>
<organism evidence="2 3">
    <name type="scientific">Neotabrizicola shimadae</name>
    <dbReference type="NCBI Taxonomy" id="2807096"/>
    <lineage>
        <taxon>Bacteria</taxon>
        <taxon>Pseudomonadati</taxon>
        <taxon>Pseudomonadota</taxon>
        <taxon>Alphaproteobacteria</taxon>
        <taxon>Rhodobacterales</taxon>
        <taxon>Paracoccaceae</taxon>
        <taxon>Neotabrizicola</taxon>
    </lineage>
</organism>
<keyword evidence="1" id="KW-1133">Transmembrane helix</keyword>
<keyword evidence="3" id="KW-1185">Reference proteome</keyword>
<dbReference type="AlphaFoldDB" id="A0A8G1EER1"/>
<keyword evidence="1" id="KW-0812">Transmembrane</keyword>
<keyword evidence="2" id="KW-0808">Transferase</keyword>
<dbReference type="KEGG" id="nsm:JO391_09075"/>
<evidence type="ECO:0000313" key="3">
    <source>
        <dbReference type="Proteomes" id="UP000826300"/>
    </source>
</evidence>
<proteinExistence type="predicted"/>
<gene>
    <name evidence="2" type="ORF">JO391_09075</name>
</gene>
<keyword evidence="1" id="KW-0472">Membrane</keyword>
<accession>A0A8G1EER1</accession>
<reference evidence="2" key="1">
    <citation type="submission" date="2021-02" db="EMBL/GenBank/DDBJ databases">
        <title>Rhodobacter shimadae sp. nov., an aerobic anoxygenic phototrophic bacterium isolated from a hot spring.</title>
        <authorList>
            <person name="Muramatsu S."/>
            <person name="Haruta S."/>
            <person name="Hirose S."/>
            <person name="Hanada S."/>
        </authorList>
    </citation>
    <scope>NUCLEOTIDE SEQUENCE</scope>
    <source>
        <strain evidence="2">N10</strain>
    </source>
</reference>
<sequence length="55" mass="5686">MIVIGAAILGVLIGALTARRRGGRLADILQYAAGYGIAFTLLGLFATIVIERLAA</sequence>
<protein>
    <submittedName>
        <fullName evidence="2">Apolipoprotein acyltransferase</fullName>
    </submittedName>
</protein>
<feature type="transmembrane region" description="Helical" evidence="1">
    <location>
        <begin position="28"/>
        <end position="50"/>
    </location>
</feature>
<dbReference type="GO" id="GO:0016746">
    <property type="term" value="F:acyltransferase activity"/>
    <property type="evidence" value="ECO:0007669"/>
    <property type="project" value="UniProtKB-KW"/>
</dbReference>